<dbReference type="Proteomes" id="UP000294200">
    <property type="component" value="Unassembled WGS sequence"/>
</dbReference>
<proteinExistence type="predicted"/>
<keyword evidence="4" id="KW-1185">Reference proteome</keyword>
<evidence type="ECO:0000313" key="3">
    <source>
        <dbReference type="EMBL" id="TCG04902.1"/>
    </source>
</evidence>
<feature type="compositionally biased region" description="Basic and acidic residues" evidence="1">
    <location>
        <begin position="540"/>
        <end position="558"/>
    </location>
</feature>
<dbReference type="EMBL" id="MWML01000210">
    <property type="protein sequence ID" value="TCG04902.1"/>
    <property type="molecule type" value="Genomic_DNA"/>
</dbReference>
<feature type="region of interest" description="Disordered" evidence="1">
    <location>
        <begin position="523"/>
        <end position="697"/>
    </location>
</feature>
<accession>A0A4R0X7P8</accession>
<feature type="domain" description="Zorya protein ZorC EH" evidence="2">
    <location>
        <begin position="27"/>
        <end position="366"/>
    </location>
</feature>
<protein>
    <recommendedName>
        <fullName evidence="2">Zorya protein ZorC EH domain-containing protein</fullName>
    </recommendedName>
</protein>
<feature type="compositionally biased region" description="Basic and acidic residues" evidence="1">
    <location>
        <begin position="523"/>
        <end position="534"/>
    </location>
</feature>
<evidence type="ECO:0000313" key="4">
    <source>
        <dbReference type="Proteomes" id="UP000294200"/>
    </source>
</evidence>
<evidence type="ECO:0000256" key="1">
    <source>
        <dbReference type="SAM" id="MobiDB-lite"/>
    </source>
</evidence>
<organism evidence="3 4">
    <name type="scientific">Paraburkholderia steynii</name>
    <dbReference type="NCBI Taxonomy" id="1245441"/>
    <lineage>
        <taxon>Bacteria</taxon>
        <taxon>Pseudomonadati</taxon>
        <taxon>Pseudomonadota</taxon>
        <taxon>Betaproteobacteria</taxon>
        <taxon>Burkholderiales</taxon>
        <taxon>Burkholderiaceae</taxon>
        <taxon>Paraburkholderia</taxon>
    </lineage>
</organism>
<dbReference type="AlphaFoldDB" id="A0A4R0X7P8"/>
<sequence>MSFLENLRRGLGDIQVPAVSVHSKMARLEEQLVVLTTKLQGHKAKMPEDAINKAVEHFQREPRFKNSREALLVSLGCDRPIGKMKYRLIEDKAYFPAVLTGVDRFRTHRHIFRNCYRGLLDAYLGYHPGMKGARPSGRENWEILRAWLSVGTDFVREPDGIDELWVPTLAAHPELFSDTPVDAFAHQVLQGNAQAFIEFQRTLGIERTSWLLEQVVLAQIRAASAVGITPYVPKLLSLLEPLGSQNPLLFNQGLVEILSGYCNHSGGVLHGALRDFSLHFWGNPLYDEKQNTTGWISVPPEPRAMVKKWFKLHVIQQFFNVLAKQDEENEEEDELNKEKRERRRDFWEQYADVVGDVKFALGASARASRDPPMVEVLKLMEGMTLERMYVGDALAPHLMGHMSGGCLVRAHAINHQAARDQGGIDFIGRIKVNQDGPGDALRLGLSYGVRAGIQHRGRLGGVQHRSQLLGRDSDGGQPAAKKPAPNPAVSHTREGYDYEELGQRATVCAHPIQELCDLWGEQRAGKQPESGPHERTRKVPGNEHFPDHIGRADKRRSVEPQPWHKLRDGQDRRAEALKPRAGVPDAAVDGERYAHERMHDPAPIPPAHAKPDAIGDEGPGDGCAQHLPEGQQPRCGRRPGEQQHRRGRDWHAQLRRQNAAEDRPRAPGRKGEFKVGHLSNSYQLPGHLPTAYPSLVA</sequence>
<gene>
    <name evidence="3" type="ORF">BZM27_37580</name>
</gene>
<dbReference type="Pfam" id="PF15611">
    <property type="entry name" value="EH_Signature"/>
    <property type="match status" value="1"/>
</dbReference>
<feature type="compositionally biased region" description="Basic and acidic residues" evidence="1">
    <location>
        <begin position="565"/>
        <end position="578"/>
    </location>
</feature>
<feature type="compositionally biased region" description="Basic and acidic residues" evidence="1">
    <location>
        <begin position="638"/>
        <end position="675"/>
    </location>
</feature>
<feature type="compositionally biased region" description="Basic and acidic residues" evidence="1">
    <location>
        <begin position="589"/>
        <end position="600"/>
    </location>
</feature>
<evidence type="ECO:0000259" key="2">
    <source>
        <dbReference type="Pfam" id="PF15611"/>
    </source>
</evidence>
<comment type="caution">
    <text evidence="3">The sequence shown here is derived from an EMBL/GenBank/DDBJ whole genome shotgun (WGS) entry which is preliminary data.</text>
</comment>
<dbReference type="InterPro" id="IPR028943">
    <property type="entry name" value="ZorC_EH_Signature_dom"/>
</dbReference>
<reference evidence="3 4" key="1">
    <citation type="submission" date="2017-02" db="EMBL/GenBank/DDBJ databases">
        <title>Paraburkholderia sophoroidis sp. nov. and Paraburkholderia steynii sp. nov. rhizobial symbionts of the fynbos legume Hypocalyptus sophoroides.</title>
        <authorList>
            <person name="Steenkamp E.T."/>
            <person name="Beukes C.W."/>
            <person name="Van Zyl E."/>
            <person name="Avontuur J."/>
            <person name="Chan W.Y."/>
            <person name="Hassen A."/>
            <person name="Palmer M."/>
            <person name="Mthombeni L."/>
            <person name="Phalane F."/>
            <person name="Sereme K."/>
            <person name="Venter S.N."/>
        </authorList>
    </citation>
    <scope>NUCLEOTIDE SEQUENCE [LARGE SCALE GENOMIC DNA]</scope>
    <source>
        <strain evidence="3 4">HC1.1ba</strain>
    </source>
</reference>
<name>A0A4R0X7P8_9BURK</name>
<feature type="region of interest" description="Disordered" evidence="1">
    <location>
        <begin position="459"/>
        <end position="492"/>
    </location>
</feature>